<evidence type="ECO:0000256" key="2">
    <source>
        <dbReference type="ARBA" id="ARBA00023125"/>
    </source>
</evidence>
<keyword evidence="4" id="KW-0863">Zinc-finger</keyword>
<keyword evidence="4" id="KW-0862">Zinc</keyword>
<dbReference type="Pfam" id="PF03372">
    <property type="entry name" value="Exo_endo_phos"/>
    <property type="match status" value="1"/>
</dbReference>
<dbReference type="SUPFAM" id="SSF56219">
    <property type="entry name" value="DNase I-like"/>
    <property type="match status" value="1"/>
</dbReference>
<organism evidence="6 7">
    <name type="scientific">Cuscuta epithymum</name>
    <dbReference type="NCBI Taxonomy" id="186058"/>
    <lineage>
        <taxon>Eukaryota</taxon>
        <taxon>Viridiplantae</taxon>
        <taxon>Streptophyta</taxon>
        <taxon>Embryophyta</taxon>
        <taxon>Tracheophyta</taxon>
        <taxon>Spermatophyta</taxon>
        <taxon>Magnoliopsida</taxon>
        <taxon>eudicotyledons</taxon>
        <taxon>Gunneridae</taxon>
        <taxon>Pentapetalae</taxon>
        <taxon>asterids</taxon>
        <taxon>lamiids</taxon>
        <taxon>Solanales</taxon>
        <taxon>Convolvulaceae</taxon>
        <taxon>Cuscuteae</taxon>
        <taxon>Cuscuta</taxon>
        <taxon>Cuscuta subgen. Cuscuta</taxon>
    </lineage>
</organism>
<accession>A0AAV0DNJ8</accession>
<dbReference type="InterPro" id="IPR005135">
    <property type="entry name" value="Endo/exonuclease/phosphatase"/>
</dbReference>
<sequence>MTCLSWNCRGLGNPLAVQVLVDYVHSKRPNIVFLMETFSNKLKLEEVTRKVGLTSCFAVDNIGHRGGLGLLWGDGVIIQVREASSHFIDAVVQLEVGAPQWRFTGFYGCPERSRRRESWDLLKSLSTRSDLPWLVMGDFNDLMFADEKRGRIPHPPWLLRGFREAVWASGLSNFHFEGYQFTWERWRGTPNWVEEKLDRILTSESWLDSFGNAAAETLEGSPSDHMALVIKLQPVRGVRRRRRFKFENVWLKEADCREVVVRGWFMRRERGVVGQIEDCRREVGSWGKDRCGDYSKRIGFCRKRLNYLRLKSDVWSTLEFNKVKAEYINLLEKENQFWRQRAKEFWYRGGDLNTRFFHNVVKSRRRRNRVEGFKLDGGRWERDREELGRMVEDYFINIFTSVQGDRENVLRCVSSKLEAHHNLELLRPIQSEEVKVAVFSMHPDKSPGPDGMSPGFFQHFWDVLGPDIVDFCKTSFNTGHLPEKSAFVPGRSIVDNVMLAFESHHYLRRKRQGKTGYAALKLDMSKAYDRVEWDFLEGIMRRLGFGDRWATHREVTAVREILHAYETASGQTINYNKSKFFFSANVPAHIQEGLMEVMRVEYAGNEEKYLGLPAFFGKRKKEILSYIRNRVVSRIQNWNSKFLSRAGREIMLKTVIQTMPTYTMNVFLLPLDLCRELEVMMNGYWWKGKSEKGIRWRNWDSLCKPKKYGGMGFRKIRDFNLAMLAKQAWKLQTEPESLVSRVFKARYFPDGSYVTAKIGGSPSFIWRSLFEVQNIIKKGSKWRVGNGNHINVWRDSWLPDKVNPKITSVCVEGLEEATVAGLLNSKGEDWDLDILKDLFNERDIDLIRSIPISNRLVEDRLIWSGEQNGCFSVKSCYRQVVGEFRQEEWLGWTAMWKFQLPPKIKHFFWQVCTNCLPTTSNLIRRGVECRALCGLCGDEGDESLLHLFVTCREAKEAWRAVNWRQVNQSVSAFPDWLQLNFQSLQEKELTRLILGCWGIWRERNQRVWNGSKLDRAQILRKAEAYVEGWSMAQRPKLASGSRWGVCSSLWQRPGMNWGKVNTDASVRNGGCGFGWVLRDASGIFLAGGCKTGAGNFTPLEAELISIREALSWLKNWEWNQLEIESDSLQAIQEIRSGTGLSYSALLAGDIRELKRSFATVSFSHIRRSA</sequence>
<evidence type="ECO:0000313" key="6">
    <source>
        <dbReference type="EMBL" id="CAH9106026.1"/>
    </source>
</evidence>
<evidence type="ECO:0000256" key="3">
    <source>
        <dbReference type="ARBA" id="ARBA00023163"/>
    </source>
</evidence>
<name>A0AAV0DNJ8_9ASTE</name>
<dbReference type="SUPFAM" id="SSF53098">
    <property type="entry name" value="Ribonuclease H-like"/>
    <property type="match status" value="1"/>
</dbReference>
<dbReference type="InterPro" id="IPR012337">
    <property type="entry name" value="RNaseH-like_sf"/>
</dbReference>
<keyword evidence="4" id="KW-0479">Metal-binding</keyword>
<feature type="non-terminal residue" evidence="6">
    <location>
        <position position="1169"/>
    </location>
</feature>
<dbReference type="InterPro" id="IPR000679">
    <property type="entry name" value="Znf_GATA"/>
</dbReference>
<dbReference type="InterPro" id="IPR044730">
    <property type="entry name" value="RNase_H-like_dom_plant"/>
</dbReference>
<dbReference type="PROSITE" id="PS50114">
    <property type="entry name" value="GATA_ZN_FINGER_2"/>
    <property type="match status" value="1"/>
</dbReference>
<dbReference type="PANTHER" id="PTHR33116:SF86">
    <property type="entry name" value="REVERSE TRANSCRIPTASE DOMAIN-CONTAINING PROTEIN"/>
    <property type="match status" value="1"/>
</dbReference>
<dbReference type="GO" id="GO:0008270">
    <property type="term" value="F:zinc ion binding"/>
    <property type="evidence" value="ECO:0007669"/>
    <property type="project" value="UniProtKB-KW"/>
</dbReference>
<keyword evidence="3" id="KW-0804">Transcription</keyword>
<keyword evidence="7" id="KW-1185">Reference proteome</keyword>
<dbReference type="InterPro" id="IPR036397">
    <property type="entry name" value="RNaseH_sf"/>
</dbReference>
<evidence type="ECO:0000256" key="1">
    <source>
        <dbReference type="ARBA" id="ARBA00023015"/>
    </source>
</evidence>
<dbReference type="InterPro" id="IPR036691">
    <property type="entry name" value="Endo/exonu/phosph_ase_sf"/>
</dbReference>
<feature type="domain" description="GATA-type" evidence="5">
    <location>
        <begin position="912"/>
        <end position="937"/>
    </location>
</feature>
<dbReference type="Gene3D" id="3.30.420.10">
    <property type="entry name" value="Ribonuclease H-like superfamily/Ribonuclease H"/>
    <property type="match status" value="1"/>
</dbReference>
<dbReference type="GO" id="GO:0006355">
    <property type="term" value="P:regulation of DNA-templated transcription"/>
    <property type="evidence" value="ECO:0007669"/>
    <property type="project" value="InterPro"/>
</dbReference>
<protein>
    <recommendedName>
        <fullName evidence="5">GATA-type domain-containing protein</fullName>
    </recommendedName>
</protein>
<dbReference type="Pfam" id="PF13966">
    <property type="entry name" value="zf-RVT"/>
    <property type="match status" value="1"/>
</dbReference>
<dbReference type="Pfam" id="PF13456">
    <property type="entry name" value="RVT_3"/>
    <property type="match status" value="1"/>
</dbReference>
<dbReference type="InterPro" id="IPR026960">
    <property type="entry name" value="RVT-Znf"/>
</dbReference>
<dbReference type="Gene3D" id="3.60.10.10">
    <property type="entry name" value="Endonuclease/exonuclease/phosphatase"/>
    <property type="match status" value="1"/>
</dbReference>
<dbReference type="PANTHER" id="PTHR33116">
    <property type="entry name" value="REVERSE TRANSCRIPTASE ZINC-BINDING DOMAIN-CONTAINING PROTEIN-RELATED-RELATED"/>
    <property type="match status" value="1"/>
</dbReference>
<comment type="caution">
    <text evidence="6">The sequence shown here is derived from an EMBL/GenBank/DDBJ whole genome shotgun (WGS) entry which is preliminary data.</text>
</comment>
<proteinExistence type="predicted"/>
<reference evidence="6" key="1">
    <citation type="submission" date="2022-07" db="EMBL/GenBank/DDBJ databases">
        <authorList>
            <person name="Macas J."/>
            <person name="Novak P."/>
            <person name="Neumann P."/>
        </authorList>
    </citation>
    <scope>NUCLEOTIDE SEQUENCE</scope>
</reference>
<dbReference type="CDD" id="cd06222">
    <property type="entry name" value="RNase_H_like"/>
    <property type="match status" value="1"/>
</dbReference>
<evidence type="ECO:0000259" key="5">
    <source>
        <dbReference type="PROSITE" id="PS50114"/>
    </source>
</evidence>
<dbReference type="EMBL" id="CAMAPF010000133">
    <property type="protein sequence ID" value="CAH9106026.1"/>
    <property type="molecule type" value="Genomic_DNA"/>
</dbReference>
<evidence type="ECO:0000313" key="7">
    <source>
        <dbReference type="Proteomes" id="UP001152523"/>
    </source>
</evidence>
<keyword evidence="2" id="KW-0238">DNA-binding</keyword>
<keyword evidence="1" id="KW-0805">Transcription regulation</keyword>
<dbReference type="Proteomes" id="UP001152523">
    <property type="component" value="Unassembled WGS sequence"/>
</dbReference>
<dbReference type="GO" id="GO:0004523">
    <property type="term" value="F:RNA-DNA hybrid ribonuclease activity"/>
    <property type="evidence" value="ECO:0007669"/>
    <property type="project" value="InterPro"/>
</dbReference>
<dbReference type="InterPro" id="IPR002156">
    <property type="entry name" value="RNaseH_domain"/>
</dbReference>
<dbReference type="GO" id="GO:0043565">
    <property type="term" value="F:sequence-specific DNA binding"/>
    <property type="evidence" value="ECO:0007669"/>
    <property type="project" value="InterPro"/>
</dbReference>
<dbReference type="AlphaFoldDB" id="A0AAV0DNJ8"/>
<evidence type="ECO:0000256" key="4">
    <source>
        <dbReference type="PROSITE-ProRule" id="PRU00094"/>
    </source>
</evidence>
<gene>
    <name evidence="6" type="ORF">CEPIT_LOCUS17421</name>
</gene>